<dbReference type="Proteomes" id="UP001148838">
    <property type="component" value="Unassembled WGS sequence"/>
</dbReference>
<comment type="subcellular location">
    <subcellularLocation>
        <location evidence="3">Endoplasmic reticulum membrane</location>
        <topology evidence="3">Peripheral membrane protein</topology>
    </subcellularLocation>
    <subcellularLocation>
        <location evidence="2">Microsome membrane</location>
        <topology evidence="2">Peripheral membrane protein</topology>
    </subcellularLocation>
</comment>
<feature type="compositionally biased region" description="Polar residues" evidence="13">
    <location>
        <begin position="469"/>
        <end position="482"/>
    </location>
</feature>
<dbReference type="CDD" id="cd11056">
    <property type="entry name" value="CYP6-like"/>
    <property type="match status" value="1"/>
</dbReference>
<keyword evidence="10" id="KW-0408">Iron</keyword>
<dbReference type="InterPro" id="IPR002402">
    <property type="entry name" value="Cyt_P450_E_grp-II"/>
</dbReference>
<keyword evidence="15" id="KW-1185">Reference proteome</keyword>
<keyword evidence="12" id="KW-0472">Membrane</keyword>
<evidence type="ECO:0000256" key="7">
    <source>
        <dbReference type="ARBA" id="ARBA00022824"/>
    </source>
</evidence>
<evidence type="ECO:0000256" key="10">
    <source>
        <dbReference type="ARBA" id="ARBA00023004"/>
    </source>
</evidence>
<sequence>MLQKVDIGHHLKNIYNAHRDKPYVGIFSFDKPALLVRDLKLARDVLVRDSNEFFVDRILSMDERVDPLGAKNLFSLKGQKWRYIRGILTPSFTSVKMKKMFCIVNNCSLELVDFLVRSTADGSPTEVKDTMARFTTDVMASCAFGIDSNSLKDPNAEFRRVLRTVFQFSLQKALAGFTAFFAPALQSFLRLRLIDDKITTFVRNTVWSTAAYSVKQLISVLRQQNGVVRNDFLDSIIKLSQKNGVQKTGVGNVSSNGNEFSIDGDDFVAQAYIFLAAGFEPASTTLSFALYELSFQPEIQERLRAEIVEVTAKYNHEVIYDGIQEMTYLDMVVSETLRKYPPVPFLDRITSRDYRLLSAYGGEDVVLRAQTGVYIPVLAIHNDPDYYPEPHRFDPERFTEENKRSRPSYTYFPFGEGPRTCIVKLWRPGSSVGRAAGRLRTGRSGVRSQVVTGFFSRYQTQPPIKLSTGSFPGVKGSQSVVPTTPPHSSRGHGKHWALPPCPPKCLHSMLRGYLYLYLKL</sequence>
<proteinExistence type="inferred from homology"/>
<evidence type="ECO:0008006" key="16">
    <source>
        <dbReference type="Google" id="ProtNLM"/>
    </source>
</evidence>
<comment type="similarity">
    <text evidence="4">Belongs to the cytochrome P450 family.</text>
</comment>
<evidence type="ECO:0000313" key="14">
    <source>
        <dbReference type="EMBL" id="KAJ4445868.1"/>
    </source>
</evidence>
<comment type="caution">
    <text evidence="14">The sequence shown here is derived from an EMBL/GenBank/DDBJ whole genome shotgun (WGS) entry which is preliminary data.</text>
</comment>
<dbReference type="EMBL" id="JAJSOF020000009">
    <property type="protein sequence ID" value="KAJ4445868.1"/>
    <property type="molecule type" value="Genomic_DNA"/>
</dbReference>
<keyword evidence="5" id="KW-0349">Heme</keyword>
<evidence type="ECO:0000313" key="15">
    <source>
        <dbReference type="Proteomes" id="UP001148838"/>
    </source>
</evidence>
<evidence type="ECO:0000256" key="11">
    <source>
        <dbReference type="ARBA" id="ARBA00023033"/>
    </source>
</evidence>
<keyword evidence="11" id="KW-0503">Monooxygenase</keyword>
<evidence type="ECO:0000256" key="8">
    <source>
        <dbReference type="ARBA" id="ARBA00022848"/>
    </source>
</evidence>
<dbReference type="InterPro" id="IPR050476">
    <property type="entry name" value="Insect_CytP450_Detox"/>
</dbReference>
<comment type="cofactor">
    <cofactor evidence="1">
        <name>heme</name>
        <dbReference type="ChEBI" id="CHEBI:30413"/>
    </cofactor>
</comment>
<evidence type="ECO:0000256" key="9">
    <source>
        <dbReference type="ARBA" id="ARBA00023002"/>
    </source>
</evidence>
<dbReference type="PRINTS" id="PR00385">
    <property type="entry name" value="P450"/>
</dbReference>
<reference evidence="14 15" key="1">
    <citation type="journal article" date="2022" name="Allergy">
        <title>Genome assembly and annotation of Periplaneta americana reveal a comprehensive cockroach allergen profile.</title>
        <authorList>
            <person name="Wang L."/>
            <person name="Xiong Q."/>
            <person name="Saelim N."/>
            <person name="Wang L."/>
            <person name="Nong W."/>
            <person name="Wan A.T."/>
            <person name="Shi M."/>
            <person name="Liu X."/>
            <person name="Cao Q."/>
            <person name="Hui J.H.L."/>
            <person name="Sookrung N."/>
            <person name="Leung T.F."/>
            <person name="Tungtrongchitr A."/>
            <person name="Tsui S.K.W."/>
        </authorList>
    </citation>
    <scope>NUCLEOTIDE SEQUENCE [LARGE SCALE GENOMIC DNA]</scope>
    <source>
        <strain evidence="14">PWHHKU_190912</strain>
    </source>
</reference>
<dbReference type="SUPFAM" id="SSF48264">
    <property type="entry name" value="Cytochrome P450"/>
    <property type="match status" value="1"/>
</dbReference>
<accession>A0ABQ8THW6</accession>
<evidence type="ECO:0000256" key="12">
    <source>
        <dbReference type="ARBA" id="ARBA00023136"/>
    </source>
</evidence>
<keyword evidence="9" id="KW-0560">Oxidoreductase</keyword>
<organism evidence="14 15">
    <name type="scientific">Periplaneta americana</name>
    <name type="common">American cockroach</name>
    <name type="synonym">Blatta americana</name>
    <dbReference type="NCBI Taxonomy" id="6978"/>
    <lineage>
        <taxon>Eukaryota</taxon>
        <taxon>Metazoa</taxon>
        <taxon>Ecdysozoa</taxon>
        <taxon>Arthropoda</taxon>
        <taxon>Hexapoda</taxon>
        <taxon>Insecta</taxon>
        <taxon>Pterygota</taxon>
        <taxon>Neoptera</taxon>
        <taxon>Polyneoptera</taxon>
        <taxon>Dictyoptera</taxon>
        <taxon>Blattodea</taxon>
        <taxon>Blattoidea</taxon>
        <taxon>Blattidae</taxon>
        <taxon>Blattinae</taxon>
        <taxon>Periplaneta</taxon>
    </lineage>
</organism>
<evidence type="ECO:0000256" key="13">
    <source>
        <dbReference type="SAM" id="MobiDB-lite"/>
    </source>
</evidence>
<gene>
    <name evidence="14" type="ORF">ANN_12553</name>
</gene>
<evidence type="ECO:0000256" key="3">
    <source>
        <dbReference type="ARBA" id="ARBA00004406"/>
    </source>
</evidence>
<dbReference type="Gene3D" id="1.10.630.10">
    <property type="entry name" value="Cytochrome P450"/>
    <property type="match status" value="1"/>
</dbReference>
<dbReference type="PRINTS" id="PR00464">
    <property type="entry name" value="EP450II"/>
</dbReference>
<keyword evidence="7" id="KW-0256">Endoplasmic reticulum</keyword>
<keyword evidence="6" id="KW-0479">Metal-binding</keyword>
<evidence type="ECO:0000256" key="4">
    <source>
        <dbReference type="ARBA" id="ARBA00010617"/>
    </source>
</evidence>
<dbReference type="PANTHER" id="PTHR24292:SF54">
    <property type="entry name" value="CYP9F3-RELATED"/>
    <property type="match status" value="1"/>
</dbReference>
<evidence type="ECO:0000256" key="6">
    <source>
        <dbReference type="ARBA" id="ARBA00022723"/>
    </source>
</evidence>
<dbReference type="InterPro" id="IPR036396">
    <property type="entry name" value="Cyt_P450_sf"/>
</dbReference>
<keyword evidence="8" id="KW-0492">Microsome</keyword>
<evidence type="ECO:0000256" key="5">
    <source>
        <dbReference type="ARBA" id="ARBA00022617"/>
    </source>
</evidence>
<dbReference type="Pfam" id="PF00067">
    <property type="entry name" value="p450"/>
    <property type="match status" value="1"/>
</dbReference>
<evidence type="ECO:0000256" key="1">
    <source>
        <dbReference type="ARBA" id="ARBA00001971"/>
    </source>
</evidence>
<dbReference type="PANTHER" id="PTHR24292">
    <property type="entry name" value="CYTOCHROME P450"/>
    <property type="match status" value="1"/>
</dbReference>
<dbReference type="InterPro" id="IPR001128">
    <property type="entry name" value="Cyt_P450"/>
</dbReference>
<name>A0ABQ8THW6_PERAM</name>
<feature type="region of interest" description="Disordered" evidence="13">
    <location>
        <begin position="469"/>
        <end position="495"/>
    </location>
</feature>
<evidence type="ECO:0000256" key="2">
    <source>
        <dbReference type="ARBA" id="ARBA00004174"/>
    </source>
</evidence>
<protein>
    <recommendedName>
        <fullName evidence="16">Cytochrome P450</fullName>
    </recommendedName>
</protein>